<accession>A0ABQ6GI47</accession>
<evidence type="ECO:0000256" key="1">
    <source>
        <dbReference type="ARBA" id="ARBA00005336"/>
    </source>
</evidence>
<dbReference type="Gene3D" id="3.20.20.300">
    <property type="entry name" value="Glycoside hydrolase, family 3, N-terminal domain"/>
    <property type="match status" value="1"/>
</dbReference>
<gene>
    <name evidence="5" type="ORF">MU1_49670</name>
</gene>
<feature type="domain" description="Glycoside hydrolase family 3 N-terminal" evidence="4">
    <location>
        <begin position="52"/>
        <end position="375"/>
    </location>
</feature>
<dbReference type="InterPro" id="IPR050226">
    <property type="entry name" value="NagZ_Beta-hexosaminidase"/>
</dbReference>
<keyword evidence="2 5" id="KW-0378">Hydrolase</keyword>
<dbReference type="PANTHER" id="PTHR30480">
    <property type="entry name" value="BETA-HEXOSAMINIDASE-RELATED"/>
    <property type="match status" value="1"/>
</dbReference>
<keyword evidence="3" id="KW-0326">Glycosidase</keyword>
<dbReference type="InterPro" id="IPR017853">
    <property type="entry name" value="GH"/>
</dbReference>
<organism evidence="5 6">
    <name type="scientific">Paenibacillus glycanilyticus</name>
    <dbReference type="NCBI Taxonomy" id="126569"/>
    <lineage>
        <taxon>Bacteria</taxon>
        <taxon>Bacillati</taxon>
        <taxon>Bacillota</taxon>
        <taxon>Bacilli</taxon>
        <taxon>Bacillales</taxon>
        <taxon>Paenibacillaceae</taxon>
        <taxon>Paenibacillus</taxon>
    </lineage>
</organism>
<dbReference type="GO" id="GO:0016787">
    <property type="term" value="F:hydrolase activity"/>
    <property type="evidence" value="ECO:0007669"/>
    <property type="project" value="UniProtKB-KW"/>
</dbReference>
<dbReference type="InterPro" id="IPR019800">
    <property type="entry name" value="Glyco_hydro_3_AS"/>
</dbReference>
<dbReference type="Proteomes" id="UP001157114">
    <property type="component" value="Unassembled WGS sequence"/>
</dbReference>
<dbReference type="RefSeq" id="WP_284241394.1">
    <property type="nucleotide sequence ID" value="NZ_BSSQ01000019.1"/>
</dbReference>
<evidence type="ECO:0000313" key="6">
    <source>
        <dbReference type="Proteomes" id="UP001157114"/>
    </source>
</evidence>
<dbReference type="SUPFAM" id="SSF51445">
    <property type="entry name" value="(Trans)glycosidases"/>
    <property type="match status" value="1"/>
</dbReference>
<evidence type="ECO:0000256" key="2">
    <source>
        <dbReference type="ARBA" id="ARBA00022801"/>
    </source>
</evidence>
<dbReference type="Pfam" id="PF00933">
    <property type="entry name" value="Glyco_hydro_3"/>
    <property type="match status" value="1"/>
</dbReference>
<dbReference type="PRINTS" id="PR00133">
    <property type="entry name" value="GLHYDRLASE3"/>
</dbReference>
<comment type="similarity">
    <text evidence="1">Belongs to the glycosyl hydrolase 3 family.</text>
</comment>
<evidence type="ECO:0000313" key="5">
    <source>
        <dbReference type="EMBL" id="GLX70621.1"/>
    </source>
</evidence>
<protein>
    <submittedName>
        <fullName evidence="5">Glycoside hydrolase family 3</fullName>
    </submittedName>
</protein>
<dbReference type="EMBL" id="BSSQ01000019">
    <property type="protein sequence ID" value="GLX70621.1"/>
    <property type="molecule type" value="Genomic_DNA"/>
</dbReference>
<comment type="caution">
    <text evidence="5">The sequence shown here is derived from an EMBL/GenBank/DDBJ whole genome shotgun (WGS) entry which is preliminary data.</text>
</comment>
<dbReference type="NCBIfam" id="NF003740">
    <property type="entry name" value="PRK05337.1"/>
    <property type="match status" value="1"/>
</dbReference>
<dbReference type="InterPro" id="IPR001764">
    <property type="entry name" value="Glyco_hydro_3_N"/>
</dbReference>
<reference evidence="5 6" key="1">
    <citation type="submission" date="2023-03" db="EMBL/GenBank/DDBJ databases">
        <title>Draft genome sequence of the bacteria which degrade cell wall of Tricholomamatutake.</title>
        <authorList>
            <person name="Konishi Y."/>
            <person name="Fukuta Y."/>
            <person name="Shirasaka N."/>
        </authorList>
    </citation>
    <scope>NUCLEOTIDE SEQUENCE [LARGE SCALE GENOMIC DNA]</scope>
    <source>
        <strain evidence="6">mu1</strain>
    </source>
</reference>
<proteinExistence type="inferred from homology"/>
<evidence type="ECO:0000256" key="3">
    <source>
        <dbReference type="ARBA" id="ARBA00023295"/>
    </source>
</evidence>
<dbReference type="PANTHER" id="PTHR30480:SF16">
    <property type="entry name" value="GLYCOSIDE HYDROLASE FAMILY 3 DOMAIN PROTEIN"/>
    <property type="match status" value="1"/>
</dbReference>
<dbReference type="PROSITE" id="PS51257">
    <property type="entry name" value="PROKAR_LIPOPROTEIN"/>
    <property type="match status" value="1"/>
</dbReference>
<evidence type="ECO:0000259" key="4">
    <source>
        <dbReference type="Pfam" id="PF00933"/>
    </source>
</evidence>
<sequence length="406" mass="43247">MRLHRIYCVSAAACMLIVLVLGGCMTKHPSPSAPVTEPEVDPIATLVQSMSLPEKIGQMVVVGLDGTEVEPPIRSLIADSHVGGIILYGNNIVSATQTNKLVNDLKHLNQTAGAKLPLLISTDQEGGRVSRLPKEFPTFPSSKAVGRTKDADYAYQVGSSLGEAMSAVGLNTDFAPVLDVNTNPDNPVIGDRAFGSTAELVSSMGVQEMLGIQSQGVIPVVKHFPGHGDTSVDSHFGLPVVDHDLNRLRSVEFVPFRAAIEKGAPVVMVAHILMNKLDPNLPASMSRKVIQDLLRGELKFDGVVITDDMTMGAVGKVMPIGPASVHAVLAGADLILVGHVLTEQQAVLRALTTAVQNGDIPQSVIDKSVYRIVKLKQSYRLSDQPTPLGNLKKLNEHIKAALNHSS</sequence>
<dbReference type="PROSITE" id="PS00775">
    <property type="entry name" value="GLYCOSYL_HYDROL_F3"/>
    <property type="match status" value="1"/>
</dbReference>
<name>A0ABQ6GI47_9BACL</name>
<dbReference type="InterPro" id="IPR036962">
    <property type="entry name" value="Glyco_hydro_3_N_sf"/>
</dbReference>
<keyword evidence="6" id="KW-1185">Reference proteome</keyword>